<sequence>MHPNPASPGVPAVEKCLAIIRLLDMAGDAGISLASVAAQLGLTKSHGLQILRTLVAQGWAIHDPERQRYALAAGLMLDLAVTLRRSQRETVVQAVLDRLTRALGLPCILTRANRDGSFSCIGKAEPNAELMVSAPIGHRFPADAPAQLRARLAALPEAEAARALDDVRLQAHTAATVTDKARVLSLVAEARARGYALGRGEYLDGIQSMTTALHRGAAVMILQCTGPVAIMQGREAQIGGALCEAADKLRAAWDLPSRRPTLRAPRVELT</sequence>
<evidence type="ECO:0000259" key="4">
    <source>
        <dbReference type="PROSITE" id="PS51077"/>
    </source>
</evidence>
<gene>
    <name evidence="6" type="ORF">ACFOD4_20155</name>
</gene>
<keyword evidence="3" id="KW-0804">Transcription</keyword>
<dbReference type="EMBL" id="JBHRTN010000026">
    <property type="protein sequence ID" value="MFC3127383.1"/>
    <property type="molecule type" value="Genomic_DNA"/>
</dbReference>
<evidence type="ECO:0000313" key="7">
    <source>
        <dbReference type="Proteomes" id="UP001595593"/>
    </source>
</evidence>
<dbReference type="InterPro" id="IPR036388">
    <property type="entry name" value="WH-like_DNA-bd_sf"/>
</dbReference>
<evidence type="ECO:0000259" key="5">
    <source>
        <dbReference type="PROSITE" id="PS51078"/>
    </source>
</evidence>
<dbReference type="PROSITE" id="PS51077">
    <property type="entry name" value="HTH_ICLR"/>
    <property type="match status" value="1"/>
</dbReference>
<evidence type="ECO:0000256" key="1">
    <source>
        <dbReference type="ARBA" id="ARBA00023015"/>
    </source>
</evidence>
<dbReference type="Gene3D" id="1.10.10.10">
    <property type="entry name" value="Winged helix-like DNA-binding domain superfamily/Winged helix DNA-binding domain"/>
    <property type="match status" value="1"/>
</dbReference>
<dbReference type="Gene3D" id="3.30.450.40">
    <property type="match status" value="1"/>
</dbReference>
<accession>A0ABV7G3U0</accession>
<protein>
    <submittedName>
        <fullName evidence="6">IclR family transcriptional regulator</fullName>
    </submittedName>
</protein>
<organism evidence="6 7">
    <name type="scientific">Teichococcus globiformis</name>
    <dbReference type="NCBI Taxonomy" id="2307229"/>
    <lineage>
        <taxon>Bacteria</taxon>
        <taxon>Pseudomonadati</taxon>
        <taxon>Pseudomonadota</taxon>
        <taxon>Alphaproteobacteria</taxon>
        <taxon>Acetobacterales</taxon>
        <taxon>Roseomonadaceae</taxon>
        <taxon>Roseomonas</taxon>
    </lineage>
</organism>
<dbReference type="InterPro" id="IPR029016">
    <property type="entry name" value="GAF-like_dom_sf"/>
</dbReference>
<dbReference type="Pfam" id="PF01614">
    <property type="entry name" value="IclR_C"/>
    <property type="match status" value="1"/>
</dbReference>
<dbReference type="PANTHER" id="PTHR30136:SF35">
    <property type="entry name" value="HTH-TYPE TRANSCRIPTIONAL REGULATOR RV1719"/>
    <property type="match status" value="1"/>
</dbReference>
<dbReference type="InterPro" id="IPR005471">
    <property type="entry name" value="Tscrpt_reg_IclR_N"/>
</dbReference>
<dbReference type="Proteomes" id="UP001595593">
    <property type="component" value="Unassembled WGS sequence"/>
</dbReference>
<dbReference type="InterPro" id="IPR014757">
    <property type="entry name" value="Tscrpt_reg_IclR_C"/>
</dbReference>
<keyword evidence="1" id="KW-0805">Transcription regulation</keyword>
<dbReference type="PANTHER" id="PTHR30136">
    <property type="entry name" value="HELIX-TURN-HELIX TRANSCRIPTIONAL REGULATOR, ICLR FAMILY"/>
    <property type="match status" value="1"/>
</dbReference>
<feature type="domain" description="HTH iclR-type" evidence="4">
    <location>
        <begin position="10"/>
        <end position="73"/>
    </location>
</feature>
<evidence type="ECO:0000256" key="2">
    <source>
        <dbReference type="ARBA" id="ARBA00023125"/>
    </source>
</evidence>
<dbReference type="SMART" id="SM00346">
    <property type="entry name" value="HTH_ICLR"/>
    <property type="match status" value="1"/>
</dbReference>
<reference evidence="7" key="1">
    <citation type="journal article" date="2019" name="Int. J. Syst. Evol. Microbiol.">
        <title>The Global Catalogue of Microorganisms (GCM) 10K type strain sequencing project: providing services to taxonomists for standard genome sequencing and annotation.</title>
        <authorList>
            <consortium name="The Broad Institute Genomics Platform"/>
            <consortium name="The Broad Institute Genome Sequencing Center for Infectious Disease"/>
            <person name="Wu L."/>
            <person name="Ma J."/>
        </authorList>
    </citation>
    <scope>NUCLEOTIDE SEQUENCE [LARGE SCALE GENOMIC DNA]</scope>
    <source>
        <strain evidence="7">KCTC 52094</strain>
    </source>
</reference>
<keyword evidence="2" id="KW-0238">DNA-binding</keyword>
<dbReference type="Pfam" id="PF09339">
    <property type="entry name" value="HTH_IclR"/>
    <property type="match status" value="1"/>
</dbReference>
<evidence type="ECO:0000256" key="3">
    <source>
        <dbReference type="ARBA" id="ARBA00023163"/>
    </source>
</evidence>
<feature type="domain" description="IclR-ED" evidence="5">
    <location>
        <begin position="75"/>
        <end position="270"/>
    </location>
</feature>
<dbReference type="SUPFAM" id="SSF55781">
    <property type="entry name" value="GAF domain-like"/>
    <property type="match status" value="1"/>
</dbReference>
<dbReference type="PROSITE" id="PS51078">
    <property type="entry name" value="ICLR_ED"/>
    <property type="match status" value="1"/>
</dbReference>
<dbReference type="InterPro" id="IPR050707">
    <property type="entry name" value="HTH_MetabolicPath_Reg"/>
</dbReference>
<dbReference type="RefSeq" id="WP_379599389.1">
    <property type="nucleotide sequence ID" value="NZ_JBHRTN010000026.1"/>
</dbReference>
<evidence type="ECO:0000313" key="6">
    <source>
        <dbReference type="EMBL" id="MFC3127383.1"/>
    </source>
</evidence>
<dbReference type="InterPro" id="IPR036390">
    <property type="entry name" value="WH_DNA-bd_sf"/>
</dbReference>
<dbReference type="SUPFAM" id="SSF46785">
    <property type="entry name" value="Winged helix' DNA-binding domain"/>
    <property type="match status" value="1"/>
</dbReference>
<name>A0ABV7G3U0_9PROT</name>
<proteinExistence type="predicted"/>
<keyword evidence="7" id="KW-1185">Reference proteome</keyword>
<comment type="caution">
    <text evidence="6">The sequence shown here is derived from an EMBL/GenBank/DDBJ whole genome shotgun (WGS) entry which is preliminary data.</text>
</comment>